<name>A0ABS2KD42_9GAMM</name>
<keyword evidence="2" id="KW-1185">Reference proteome</keyword>
<organism evidence="1 2">
    <name type="scientific">Dyella mobilis</name>
    <dbReference type="NCBI Taxonomy" id="1849582"/>
    <lineage>
        <taxon>Bacteria</taxon>
        <taxon>Pseudomonadati</taxon>
        <taxon>Pseudomonadota</taxon>
        <taxon>Gammaproteobacteria</taxon>
        <taxon>Lysobacterales</taxon>
        <taxon>Rhodanobacteraceae</taxon>
        <taxon>Dyella</taxon>
    </lineage>
</organism>
<dbReference type="RefSeq" id="WP_204630720.1">
    <property type="nucleotide sequence ID" value="NZ_BSOC01000004.1"/>
</dbReference>
<gene>
    <name evidence="1" type="ORF">ISS99_06110</name>
</gene>
<evidence type="ECO:0000313" key="2">
    <source>
        <dbReference type="Proteomes" id="UP001430193"/>
    </source>
</evidence>
<proteinExistence type="predicted"/>
<dbReference type="Proteomes" id="UP001430193">
    <property type="component" value="Unassembled WGS sequence"/>
</dbReference>
<evidence type="ECO:0000313" key="1">
    <source>
        <dbReference type="EMBL" id="MBM7129090.1"/>
    </source>
</evidence>
<comment type="caution">
    <text evidence="1">The sequence shown here is derived from an EMBL/GenBank/DDBJ whole genome shotgun (WGS) entry which is preliminary data.</text>
</comment>
<reference evidence="1" key="1">
    <citation type="submission" date="2020-10" db="EMBL/GenBank/DDBJ databases">
        <title>Phylogeny of dyella-like bacteria.</title>
        <authorList>
            <person name="Fu J."/>
        </authorList>
    </citation>
    <scope>NUCLEOTIDE SEQUENCE</scope>
    <source>
        <strain evidence="1">DHON07</strain>
    </source>
</reference>
<accession>A0ABS2KD42</accession>
<sequence>MALSAPYRKAQQRLAAWLERDRTATRQVFDLRSALASLDARDRHSLSRWLAWLAVAARSRGESILGRIQRLDPTLASSTREALKRLPIEVVGEMLRKHRKSA</sequence>
<protein>
    <submittedName>
        <fullName evidence="1">Uncharacterized protein</fullName>
    </submittedName>
</protein>
<dbReference type="EMBL" id="JADIKF010000037">
    <property type="protein sequence ID" value="MBM7129090.1"/>
    <property type="molecule type" value="Genomic_DNA"/>
</dbReference>